<reference evidence="2" key="1">
    <citation type="submission" date="2016-12" db="EMBL/GenBank/DDBJ databases">
        <authorList>
            <person name="Varghese N."/>
            <person name="Submissions S."/>
        </authorList>
    </citation>
    <scope>NUCLEOTIDE SEQUENCE [LARGE SCALE GENOMIC DNA]</scope>
    <source>
        <strain evidence="2">DSM 16779</strain>
    </source>
</reference>
<proteinExistence type="predicted"/>
<accession>A0A1N6HXC5</accession>
<dbReference type="Proteomes" id="UP000184782">
    <property type="component" value="Unassembled WGS sequence"/>
</dbReference>
<sequence length="143" mass="16682">MNRFSPLFRQSNLKFVVILLGIVSCGKEKSKIATCIEARQLAKADFEKQKYVFYEYQYLNDDKSKNIDFVNILKQKNIKVIFKTKYPVSCLPDERDKLEESKICYQTQMNNSITAKFGHSFLDSARIGVQKNNDLKLIKIIKK</sequence>
<keyword evidence="2" id="KW-1185">Reference proteome</keyword>
<dbReference type="OrthoDB" id="1273967at2"/>
<organism evidence="1 2">
    <name type="scientific">Chryseobacterium scophthalmum</name>
    <dbReference type="NCBI Taxonomy" id="59733"/>
    <lineage>
        <taxon>Bacteria</taxon>
        <taxon>Pseudomonadati</taxon>
        <taxon>Bacteroidota</taxon>
        <taxon>Flavobacteriia</taxon>
        <taxon>Flavobacteriales</taxon>
        <taxon>Weeksellaceae</taxon>
        <taxon>Chryseobacterium group</taxon>
        <taxon>Chryseobacterium</taxon>
    </lineage>
</organism>
<name>A0A1N6HXC5_9FLAO</name>
<evidence type="ECO:0000313" key="2">
    <source>
        <dbReference type="Proteomes" id="UP000184782"/>
    </source>
</evidence>
<dbReference type="STRING" id="59733.SAMN05421769_2952"/>
<dbReference type="PROSITE" id="PS51257">
    <property type="entry name" value="PROKAR_LIPOPROTEIN"/>
    <property type="match status" value="1"/>
</dbReference>
<protein>
    <recommendedName>
        <fullName evidence="3">Lipoprotein</fullName>
    </recommendedName>
</protein>
<evidence type="ECO:0008006" key="3">
    <source>
        <dbReference type="Google" id="ProtNLM"/>
    </source>
</evidence>
<evidence type="ECO:0000313" key="1">
    <source>
        <dbReference type="EMBL" id="SIO24309.1"/>
    </source>
</evidence>
<dbReference type="AlphaFoldDB" id="A0A1N6HXC5"/>
<dbReference type="EMBL" id="FSRQ01000002">
    <property type="protein sequence ID" value="SIO24309.1"/>
    <property type="molecule type" value="Genomic_DNA"/>
</dbReference>
<dbReference type="RefSeq" id="WP_074231022.1">
    <property type="nucleotide sequence ID" value="NZ_FSRQ01000002.1"/>
</dbReference>
<gene>
    <name evidence="1" type="ORF">SAMN05421769_2952</name>
</gene>